<dbReference type="GO" id="GO:0005509">
    <property type="term" value="F:calcium ion binding"/>
    <property type="evidence" value="ECO:0007669"/>
    <property type="project" value="InterPro"/>
</dbReference>
<dbReference type="PROSITE" id="PS00018">
    <property type="entry name" value="EF_HAND_1"/>
    <property type="match status" value="3"/>
</dbReference>
<dbReference type="EnsemblMetazoa" id="XM_038189789.1">
    <property type="protein sequence ID" value="XP_038045717.1"/>
    <property type="gene ID" value="LOC119720202"/>
</dbReference>
<name>A0A913Z1Z1_PATMI</name>
<evidence type="ECO:0000256" key="2">
    <source>
        <dbReference type="ARBA" id="ARBA00022723"/>
    </source>
</evidence>
<keyword evidence="2" id="KW-0479">Metal-binding</keyword>
<feature type="domain" description="EF-hand" evidence="5">
    <location>
        <begin position="93"/>
        <end position="128"/>
    </location>
</feature>
<dbReference type="OMA" id="SIANCCD"/>
<evidence type="ECO:0000256" key="3">
    <source>
        <dbReference type="ARBA" id="ARBA00022737"/>
    </source>
</evidence>
<dbReference type="InterPro" id="IPR011992">
    <property type="entry name" value="EF-hand-dom_pair"/>
</dbReference>
<dbReference type="OrthoDB" id="191686at2759"/>
<dbReference type="PANTHER" id="PTHR23055:SF167">
    <property type="entry name" value="EF-HAND DOMAIN-CONTAINING PROTEIN"/>
    <property type="match status" value="1"/>
</dbReference>
<dbReference type="AlphaFoldDB" id="A0A913Z1Z1"/>
<dbReference type="RefSeq" id="XP_038045717.1">
    <property type="nucleotide sequence ID" value="XM_038189789.1"/>
</dbReference>
<dbReference type="GO" id="GO:0015459">
    <property type="term" value="F:potassium channel regulator activity"/>
    <property type="evidence" value="ECO:0007669"/>
    <property type="project" value="TreeGrafter"/>
</dbReference>
<protein>
    <recommendedName>
        <fullName evidence="5">EF-hand domain-containing protein</fullName>
    </recommendedName>
</protein>
<dbReference type="InterPro" id="IPR002048">
    <property type="entry name" value="EF_hand_dom"/>
</dbReference>
<dbReference type="Gene3D" id="1.10.238.10">
    <property type="entry name" value="EF-hand"/>
    <property type="match status" value="1"/>
</dbReference>
<keyword evidence="4" id="KW-0106">Calcium</keyword>
<proteinExistence type="inferred from homology"/>
<dbReference type="Pfam" id="PF00036">
    <property type="entry name" value="EF-hand_1"/>
    <property type="match status" value="1"/>
</dbReference>
<reference evidence="6" key="1">
    <citation type="submission" date="2022-11" db="UniProtKB">
        <authorList>
            <consortium name="EnsemblMetazoa"/>
        </authorList>
    </citation>
    <scope>IDENTIFICATION</scope>
</reference>
<comment type="similarity">
    <text evidence="1">Belongs to the recoverin family.</text>
</comment>
<evidence type="ECO:0000256" key="4">
    <source>
        <dbReference type="ARBA" id="ARBA00022837"/>
    </source>
</evidence>
<feature type="domain" description="EF-hand" evidence="5">
    <location>
        <begin position="129"/>
        <end position="164"/>
    </location>
</feature>
<accession>A0A913Z1Z1</accession>
<dbReference type="GO" id="GO:1901379">
    <property type="term" value="P:regulation of potassium ion transmembrane transport"/>
    <property type="evidence" value="ECO:0007669"/>
    <property type="project" value="TreeGrafter"/>
</dbReference>
<dbReference type="CDD" id="cd00051">
    <property type="entry name" value="EFh"/>
    <property type="match status" value="2"/>
</dbReference>
<evidence type="ECO:0000313" key="7">
    <source>
        <dbReference type="Proteomes" id="UP000887568"/>
    </source>
</evidence>
<dbReference type="PANTHER" id="PTHR23055">
    <property type="entry name" value="CALCIUM BINDING PROTEINS"/>
    <property type="match status" value="1"/>
</dbReference>
<dbReference type="PRINTS" id="PR00450">
    <property type="entry name" value="RECOVERIN"/>
</dbReference>
<dbReference type="InterPro" id="IPR028846">
    <property type="entry name" value="Recoverin"/>
</dbReference>
<dbReference type="InterPro" id="IPR018247">
    <property type="entry name" value="EF_Hand_1_Ca_BS"/>
</dbReference>
<dbReference type="SUPFAM" id="SSF47473">
    <property type="entry name" value="EF-hand"/>
    <property type="match status" value="1"/>
</dbReference>
<dbReference type="PROSITE" id="PS50222">
    <property type="entry name" value="EF_HAND_2"/>
    <property type="match status" value="3"/>
</dbReference>
<dbReference type="SMART" id="SM00054">
    <property type="entry name" value="EFh"/>
    <property type="match status" value="3"/>
</dbReference>
<sequence length="223" mass="25777">MLKPDHGLDEFSKSLMSLNIVGKDDEKDNDLEDLEMQTVRYKPEGIDKLCRTTKFTKKELQLMYRGFKQECPSGLVNEETFKEIYSQFFPQGDSSHYAHFVFNSFDTDHNGSITFEEFVMGLSVLSRGTLNDKLNWAFNLYDINGDGYITREEMLSIIQSIYDMMGKYSEPTSEDITPGEHVERVFQKMDLNKDGVVTIDEFLDSCRSDETITKSMHVFDTIL</sequence>
<dbReference type="FunFam" id="1.10.238.10:FF:000009">
    <property type="entry name" value="Visinin-like protein 1"/>
    <property type="match status" value="1"/>
</dbReference>
<dbReference type="GeneID" id="119720202"/>
<keyword evidence="3" id="KW-0677">Repeat</keyword>
<evidence type="ECO:0000256" key="1">
    <source>
        <dbReference type="ARBA" id="ARBA00006049"/>
    </source>
</evidence>
<organism evidence="6 7">
    <name type="scientific">Patiria miniata</name>
    <name type="common">Bat star</name>
    <name type="synonym">Asterina miniata</name>
    <dbReference type="NCBI Taxonomy" id="46514"/>
    <lineage>
        <taxon>Eukaryota</taxon>
        <taxon>Metazoa</taxon>
        <taxon>Echinodermata</taxon>
        <taxon>Eleutherozoa</taxon>
        <taxon>Asterozoa</taxon>
        <taxon>Asteroidea</taxon>
        <taxon>Valvatacea</taxon>
        <taxon>Valvatida</taxon>
        <taxon>Asterinidae</taxon>
        <taxon>Patiria</taxon>
    </lineage>
</organism>
<dbReference type="Pfam" id="PF13499">
    <property type="entry name" value="EF-hand_7"/>
    <property type="match status" value="1"/>
</dbReference>
<feature type="domain" description="EF-hand" evidence="5">
    <location>
        <begin position="177"/>
        <end position="212"/>
    </location>
</feature>
<dbReference type="GO" id="GO:0008076">
    <property type="term" value="C:voltage-gated potassium channel complex"/>
    <property type="evidence" value="ECO:0007669"/>
    <property type="project" value="TreeGrafter"/>
</dbReference>
<keyword evidence="7" id="KW-1185">Reference proteome</keyword>
<evidence type="ECO:0000313" key="6">
    <source>
        <dbReference type="EnsemblMetazoa" id="XP_038045717.1"/>
    </source>
</evidence>
<evidence type="ECO:0000259" key="5">
    <source>
        <dbReference type="PROSITE" id="PS50222"/>
    </source>
</evidence>
<dbReference type="Proteomes" id="UP000887568">
    <property type="component" value="Unplaced"/>
</dbReference>